<sequence length="240" mass="26261">MALYHDEGVVLRTAKLGEADRIITLLTRDHGKVRAVAKGVRRAKSRFGGRLEPFMRVDVLIAEGRTLDTISQAESISAYAGPICADYDSYTAASVIAETADKLVSTENERITAQYRLLAGALNALAKHAHAPGLISASYVMRALSLAGWTPRLASCMVCDSREVTHFSVADGGALCATHHTPHAQPIPLPVRAELEALLDGDWRELEGVREPMPQTRAIIEEWAEYYLERPLRSLRVMGA</sequence>
<name>A0A7Y0HUJ4_9BIFI</name>
<dbReference type="InterPro" id="IPR012340">
    <property type="entry name" value="NA-bd_OB-fold"/>
</dbReference>
<dbReference type="PANTHER" id="PTHR33991:SF1">
    <property type="entry name" value="DNA REPAIR PROTEIN RECO"/>
    <property type="match status" value="1"/>
</dbReference>
<dbReference type="InterPro" id="IPR042242">
    <property type="entry name" value="RecO_C"/>
</dbReference>
<dbReference type="Gene3D" id="6.20.220.20">
    <property type="entry name" value="Recombination protein O, zinc-binding domain"/>
    <property type="match status" value="1"/>
</dbReference>
<organism evidence="10 11">
    <name type="scientific">Bifidobacterium erythrocebi</name>
    <dbReference type="NCBI Taxonomy" id="2675325"/>
    <lineage>
        <taxon>Bacteria</taxon>
        <taxon>Bacillati</taxon>
        <taxon>Actinomycetota</taxon>
        <taxon>Actinomycetes</taxon>
        <taxon>Bifidobacteriales</taxon>
        <taxon>Bifidobacteriaceae</taxon>
        <taxon>Bifidobacterium</taxon>
    </lineage>
</organism>
<dbReference type="Pfam" id="PF02565">
    <property type="entry name" value="RecO_C"/>
    <property type="match status" value="1"/>
</dbReference>
<evidence type="ECO:0000256" key="7">
    <source>
        <dbReference type="ARBA" id="ARBA00033409"/>
    </source>
</evidence>
<evidence type="ECO:0000256" key="6">
    <source>
        <dbReference type="ARBA" id="ARBA00023204"/>
    </source>
</evidence>
<comment type="function">
    <text evidence="1 8">Involved in DNA repair and RecF pathway recombination.</text>
</comment>
<dbReference type="GO" id="GO:0043590">
    <property type="term" value="C:bacterial nucleoid"/>
    <property type="evidence" value="ECO:0007669"/>
    <property type="project" value="TreeGrafter"/>
</dbReference>
<dbReference type="PANTHER" id="PTHR33991">
    <property type="entry name" value="DNA REPAIR PROTEIN RECO"/>
    <property type="match status" value="1"/>
</dbReference>
<feature type="domain" description="DNA replication/recombination mediator RecO N-terminal" evidence="9">
    <location>
        <begin position="1"/>
        <end position="79"/>
    </location>
</feature>
<dbReference type="Gene3D" id="2.40.50.140">
    <property type="entry name" value="Nucleic acid-binding proteins"/>
    <property type="match status" value="1"/>
</dbReference>
<comment type="caution">
    <text evidence="10">The sequence shown here is derived from an EMBL/GenBank/DDBJ whole genome shotgun (WGS) entry which is preliminary data.</text>
</comment>
<dbReference type="InterPro" id="IPR037278">
    <property type="entry name" value="ARFGAP/RecO"/>
</dbReference>
<evidence type="ECO:0000256" key="2">
    <source>
        <dbReference type="ARBA" id="ARBA00007452"/>
    </source>
</evidence>
<keyword evidence="5 8" id="KW-0233">DNA recombination</keyword>
<dbReference type="GO" id="GO:0006310">
    <property type="term" value="P:DNA recombination"/>
    <property type="evidence" value="ECO:0007669"/>
    <property type="project" value="UniProtKB-UniRule"/>
</dbReference>
<evidence type="ECO:0000256" key="3">
    <source>
        <dbReference type="ARBA" id="ARBA00021310"/>
    </source>
</evidence>
<dbReference type="RefSeq" id="WP_169078805.1">
    <property type="nucleotide sequence ID" value="NZ_JAAIIF010000006.1"/>
</dbReference>
<keyword evidence="4 8" id="KW-0227">DNA damage</keyword>
<dbReference type="EMBL" id="JAAIIF010000006">
    <property type="protein sequence ID" value="NMM95688.1"/>
    <property type="molecule type" value="Genomic_DNA"/>
</dbReference>
<dbReference type="SUPFAM" id="SSF50249">
    <property type="entry name" value="Nucleic acid-binding proteins"/>
    <property type="match status" value="1"/>
</dbReference>
<protein>
    <recommendedName>
        <fullName evidence="3 8">DNA repair protein RecO</fullName>
    </recommendedName>
    <alternativeName>
        <fullName evidence="7 8">Recombination protein O</fullName>
    </alternativeName>
</protein>
<keyword evidence="11" id="KW-1185">Reference proteome</keyword>
<evidence type="ECO:0000313" key="11">
    <source>
        <dbReference type="Proteomes" id="UP000529710"/>
    </source>
</evidence>
<evidence type="ECO:0000256" key="8">
    <source>
        <dbReference type="HAMAP-Rule" id="MF_00201"/>
    </source>
</evidence>
<keyword evidence="6 8" id="KW-0234">DNA repair</keyword>
<dbReference type="InterPro" id="IPR003717">
    <property type="entry name" value="RecO"/>
</dbReference>
<comment type="similarity">
    <text evidence="2 8">Belongs to the RecO family.</text>
</comment>
<reference evidence="10 11" key="1">
    <citation type="submission" date="2020-02" db="EMBL/GenBank/DDBJ databases">
        <title>Characterization of phylogenetic diversity of novel bifidobacterial species isolated in Czech ZOOs.</title>
        <authorList>
            <person name="Lugli G.A."/>
            <person name="Vera N.B."/>
            <person name="Ventura M."/>
        </authorList>
    </citation>
    <scope>NUCLEOTIDE SEQUENCE [LARGE SCALE GENOMIC DNA]</scope>
    <source>
        <strain evidence="10 11">DSM 109960</strain>
    </source>
</reference>
<accession>A0A7Y0HUJ4</accession>
<dbReference type="NCBIfam" id="TIGR00613">
    <property type="entry name" value="reco"/>
    <property type="match status" value="1"/>
</dbReference>
<evidence type="ECO:0000256" key="5">
    <source>
        <dbReference type="ARBA" id="ARBA00023172"/>
    </source>
</evidence>
<dbReference type="GO" id="GO:0006302">
    <property type="term" value="P:double-strand break repair"/>
    <property type="evidence" value="ECO:0007669"/>
    <property type="project" value="TreeGrafter"/>
</dbReference>
<evidence type="ECO:0000259" key="9">
    <source>
        <dbReference type="Pfam" id="PF11967"/>
    </source>
</evidence>
<proteinExistence type="inferred from homology"/>
<gene>
    <name evidence="8" type="primary">recO</name>
    <name evidence="10" type="ORF">G1C98_0424</name>
</gene>
<dbReference type="HAMAP" id="MF_00201">
    <property type="entry name" value="RecO"/>
    <property type="match status" value="1"/>
</dbReference>
<evidence type="ECO:0000256" key="4">
    <source>
        <dbReference type="ARBA" id="ARBA00022763"/>
    </source>
</evidence>
<dbReference type="SUPFAM" id="SSF57863">
    <property type="entry name" value="ArfGap/RecO-like zinc finger"/>
    <property type="match status" value="1"/>
</dbReference>
<dbReference type="InterPro" id="IPR022572">
    <property type="entry name" value="DNA_rep/recomb_RecO_N"/>
</dbReference>
<evidence type="ECO:0000256" key="1">
    <source>
        <dbReference type="ARBA" id="ARBA00003065"/>
    </source>
</evidence>
<dbReference type="Pfam" id="PF11967">
    <property type="entry name" value="RecO_N"/>
    <property type="match status" value="1"/>
</dbReference>
<evidence type="ECO:0000313" key="10">
    <source>
        <dbReference type="EMBL" id="NMM95688.1"/>
    </source>
</evidence>
<dbReference type="Proteomes" id="UP000529710">
    <property type="component" value="Unassembled WGS sequence"/>
</dbReference>
<dbReference type="AlphaFoldDB" id="A0A7Y0HUJ4"/>
<dbReference type="Gene3D" id="1.20.1440.120">
    <property type="entry name" value="Recombination protein O, C-terminal domain"/>
    <property type="match status" value="1"/>
</dbReference>